<name>A0ABR2LCR7_9ASPA</name>
<gene>
    <name evidence="1" type="ORF">KSP40_PGU020134</name>
</gene>
<proteinExistence type="predicted"/>
<organism evidence="1 2">
    <name type="scientific">Platanthera guangdongensis</name>
    <dbReference type="NCBI Taxonomy" id="2320717"/>
    <lineage>
        <taxon>Eukaryota</taxon>
        <taxon>Viridiplantae</taxon>
        <taxon>Streptophyta</taxon>
        <taxon>Embryophyta</taxon>
        <taxon>Tracheophyta</taxon>
        <taxon>Spermatophyta</taxon>
        <taxon>Magnoliopsida</taxon>
        <taxon>Liliopsida</taxon>
        <taxon>Asparagales</taxon>
        <taxon>Orchidaceae</taxon>
        <taxon>Orchidoideae</taxon>
        <taxon>Orchideae</taxon>
        <taxon>Orchidinae</taxon>
        <taxon>Platanthera</taxon>
    </lineage>
</organism>
<protein>
    <submittedName>
        <fullName evidence="1">Uncharacterized protein</fullName>
    </submittedName>
</protein>
<reference evidence="1 2" key="1">
    <citation type="journal article" date="2022" name="Nat. Plants">
        <title>Genomes of leafy and leafless Platanthera orchids illuminate the evolution of mycoheterotrophy.</title>
        <authorList>
            <person name="Li M.H."/>
            <person name="Liu K.W."/>
            <person name="Li Z."/>
            <person name="Lu H.C."/>
            <person name="Ye Q.L."/>
            <person name="Zhang D."/>
            <person name="Wang J.Y."/>
            <person name="Li Y.F."/>
            <person name="Zhong Z.M."/>
            <person name="Liu X."/>
            <person name="Yu X."/>
            <person name="Liu D.K."/>
            <person name="Tu X.D."/>
            <person name="Liu B."/>
            <person name="Hao Y."/>
            <person name="Liao X.Y."/>
            <person name="Jiang Y.T."/>
            <person name="Sun W.H."/>
            <person name="Chen J."/>
            <person name="Chen Y.Q."/>
            <person name="Ai Y."/>
            <person name="Zhai J.W."/>
            <person name="Wu S.S."/>
            <person name="Zhou Z."/>
            <person name="Hsiao Y.Y."/>
            <person name="Wu W.L."/>
            <person name="Chen Y.Y."/>
            <person name="Lin Y.F."/>
            <person name="Hsu J.L."/>
            <person name="Li C.Y."/>
            <person name="Wang Z.W."/>
            <person name="Zhao X."/>
            <person name="Zhong W.Y."/>
            <person name="Ma X.K."/>
            <person name="Ma L."/>
            <person name="Huang J."/>
            <person name="Chen G.Z."/>
            <person name="Huang M.Z."/>
            <person name="Huang L."/>
            <person name="Peng D.H."/>
            <person name="Luo Y.B."/>
            <person name="Zou S.Q."/>
            <person name="Chen S.P."/>
            <person name="Lan S."/>
            <person name="Tsai W.C."/>
            <person name="Van de Peer Y."/>
            <person name="Liu Z.J."/>
        </authorList>
    </citation>
    <scope>NUCLEOTIDE SEQUENCE [LARGE SCALE GENOMIC DNA]</scope>
    <source>
        <strain evidence="1">Lor288</strain>
    </source>
</reference>
<comment type="caution">
    <text evidence="1">The sequence shown here is derived from an EMBL/GenBank/DDBJ whole genome shotgun (WGS) entry which is preliminary data.</text>
</comment>
<evidence type="ECO:0000313" key="1">
    <source>
        <dbReference type="EMBL" id="KAK8937693.1"/>
    </source>
</evidence>
<evidence type="ECO:0000313" key="2">
    <source>
        <dbReference type="Proteomes" id="UP001412067"/>
    </source>
</evidence>
<accession>A0ABR2LCR7</accession>
<keyword evidence="2" id="KW-1185">Reference proteome</keyword>
<dbReference type="EMBL" id="JBBWWR010000021">
    <property type="protein sequence ID" value="KAK8937693.1"/>
    <property type="molecule type" value="Genomic_DNA"/>
</dbReference>
<dbReference type="Proteomes" id="UP001412067">
    <property type="component" value="Unassembled WGS sequence"/>
</dbReference>
<sequence length="133" mass="14240">METLGVVRRSSQLWSRILCAASGSARRNGALAKRGLQSTETLIRGTSSNFLPLASSDGISCAKTDHLLEILNCTGCPYLKKVVIPLTASCFHLAKLNLNLSANLKEDSSVGRMWRLEAGDQRSEDAGGSEAFA</sequence>